<dbReference type="Proteomes" id="UP001165124">
    <property type="component" value="Unassembled WGS sequence"/>
</dbReference>
<proteinExistence type="predicted"/>
<organism evidence="3 4">
    <name type="scientific">Actinomadura rubrobrunea</name>
    <dbReference type="NCBI Taxonomy" id="115335"/>
    <lineage>
        <taxon>Bacteria</taxon>
        <taxon>Bacillati</taxon>
        <taxon>Actinomycetota</taxon>
        <taxon>Actinomycetes</taxon>
        <taxon>Streptosporangiales</taxon>
        <taxon>Thermomonosporaceae</taxon>
        <taxon>Actinomadura</taxon>
    </lineage>
</organism>
<name>A0A9W6PZY0_9ACTN</name>
<sequence length="163" mass="18533">MDFTVDCQPSPDEVMRAVCLGAKRQFRPLRLTLPTVMVAVGLLCLLVDAIALGIGMFAGAAVVPLALRWAVRWVARRQLGYLCRPTTVHVTSDSYEVRTDQSAVTMRWSLFDRIDSTPEFWLLFMNRQFAAFLPKRVFDDEQRRRLESLFAARQKTAADHGAR</sequence>
<feature type="domain" description="YcxB-like C-terminal" evidence="2">
    <location>
        <begin position="91"/>
        <end position="149"/>
    </location>
</feature>
<accession>A0A9W6PZY0</accession>
<protein>
    <recommendedName>
        <fullName evidence="2">YcxB-like C-terminal domain-containing protein</fullName>
    </recommendedName>
</protein>
<feature type="transmembrane region" description="Helical" evidence="1">
    <location>
        <begin position="36"/>
        <end position="67"/>
    </location>
</feature>
<dbReference type="AlphaFoldDB" id="A0A9W6PZY0"/>
<dbReference type="Pfam" id="PF14317">
    <property type="entry name" value="YcxB"/>
    <property type="match status" value="1"/>
</dbReference>
<gene>
    <name evidence="3" type="ORF">Arub01_43280</name>
</gene>
<keyword evidence="1" id="KW-0472">Membrane</keyword>
<evidence type="ECO:0000313" key="4">
    <source>
        <dbReference type="Proteomes" id="UP001165124"/>
    </source>
</evidence>
<dbReference type="EMBL" id="BSRZ01000012">
    <property type="protein sequence ID" value="GLW66084.1"/>
    <property type="molecule type" value="Genomic_DNA"/>
</dbReference>
<evidence type="ECO:0000259" key="2">
    <source>
        <dbReference type="Pfam" id="PF14317"/>
    </source>
</evidence>
<reference evidence="3" key="1">
    <citation type="submission" date="2023-02" db="EMBL/GenBank/DDBJ databases">
        <title>Actinomadura rubrobrunea NBRC 14622.</title>
        <authorList>
            <person name="Ichikawa N."/>
            <person name="Sato H."/>
            <person name="Tonouchi N."/>
        </authorList>
    </citation>
    <scope>NUCLEOTIDE SEQUENCE</scope>
    <source>
        <strain evidence="3">NBRC 14622</strain>
    </source>
</reference>
<keyword evidence="1" id="KW-0812">Transmembrane</keyword>
<evidence type="ECO:0000313" key="3">
    <source>
        <dbReference type="EMBL" id="GLW66084.1"/>
    </source>
</evidence>
<keyword evidence="4" id="KW-1185">Reference proteome</keyword>
<evidence type="ECO:0000256" key="1">
    <source>
        <dbReference type="SAM" id="Phobius"/>
    </source>
</evidence>
<dbReference type="RefSeq" id="WP_067909460.1">
    <property type="nucleotide sequence ID" value="NZ_BSRZ01000012.1"/>
</dbReference>
<keyword evidence="1" id="KW-1133">Transmembrane helix</keyword>
<comment type="caution">
    <text evidence="3">The sequence shown here is derived from an EMBL/GenBank/DDBJ whole genome shotgun (WGS) entry which is preliminary data.</text>
</comment>
<dbReference type="InterPro" id="IPR025588">
    <property type="entry name" value="YcxB-like_C"/>
</dbReference>